<dbReference type="CDD" id="cd03250">
    <property type="entry name" value="ABCC_MRP_domain1"/>
    <property type="match status" value="1"/>
</dbReference>
<sequence>EIVMQPTVVKRADVVFVDEQNDEITAQNDRQKVDKMPPPPDNADEYDKTLRPIDNIGKHVTFGWVSGIIKKVKKQKTMYTCNIPPVSAALESDRCGRQMRDQWNSAVELHKTTNKPMTGLIKMLFKSNKIILLLLLFVPIQSLCGLCAPISVQGLTSFLTPGSFYDCDQLFSASPTFQVSSYSSGLQLAFQNLWGYLILTAVSQFLNPVSQNMSFSICIRLATKGVNALLDLVFNKLLVISEQSKNNSASGNLTNLLYTDTQKIAMMLQFFPMIVQIPIDLTIYIIYLGVQVDPIALCGLLAYFFFLPMIGVIMGKVVTLQKQIMNLRDLRVKRASEVLNGIKVIKLFSLEKVQQARLQNARNKEISATFKFAIAMSVFMLISVVSAPLMSSIAFIALTFTNKFEISSAFTTMFLFQYLSFAVVMLPMLLSFSSDAQISSSRISTFLSLPEKDPGIVVKIHQLTPNQVDNLPPIGQNVISAVGNPSFAWTTANDKVVPPILDPFFKENIGTMKMIHKMNPNLQMKFRKFMDQHFTRGQNDRDVDELFKIYDQSQNDNEVLNEWSIALDLPIVSRLQSLEQYNFTKYDHSKDQIIDQAKKMGLHILTMKFFIDKQNNVHEEDSPEVIKNLNFQIRKGELIGICGQVGMGKTSFFNAILGELRCTTSRDRIAEYVSDGVNRLNFRYDGEEQEVIENDPRFDNQLPHIYINGKIAYFNQQAHIFSKSARENILFGSVFEEKKYQSVIKMCCLEDDFKMFPAGDMTEIGGKGVTLSGGQKARISLARAIYSDADIYLLDDPLSAVDAHVGKTIWNDAIIGYLIAKGATVLIASHQTHFFADADRVMQIIDGKIAHFGELSQIQKQGAVIAGLSTTNAKTKKEQIAEVSTTMAEKQEVEKVKTVQNDKIVKNETNSANGSVAWATYKKWFTSGSSVLAVFMLIFLMLNQGTTQYQAVLVSHWAEDKYGWTAAEGNQNQASFDVTNCIANSKLNQVQPQLCTGTQIQRQTILISLFTASMVQGVSTQTSASAIQSCVGFYGGTMEISIPKGSNTYMWLYLGLTGVVGILSFLSNFFFTKFCLTAAEKLHNTMLGSILRTKMGFFDTTPQGRILNRLSKDTDAIDTNVMRYAQSGIMTFFMIVGMIISIACVNWPCLIVIIPALIVFLYIFALFRKVYPLIKRNEAISRSPVFNICTETVDCLQTIRAYEQEKSNQANFRVAVDYSASSFLIAFGVLRWMIFRVGMLTASFALLVVLVAIMIAPWSQEIATYTGIIVSYGFSITNILNQFVITIVSFEGEMASVERVIEYQDLPAEGIIEDSKQTPASWPGKDSKIEVKDLKFRYRPELDLTLKGLNFTINPQEHVGIVGRTGAGKSSITVALYRLAEPDLGSQIIVDGVNILNLSLHESRKAFTIIPQDPFLFSGTLRQSLCPFSQAEAEGVQTSGLTRLSDEEIWNTLEHVQMKEFFMQQPGKLDCRITMNGDNLSSGQKQLVCVARALLRKASCVILDEATACVDRENDHLIQETIRTAFKDVTVLSIAHRLDTIIDFDRILVMDQGQVAEFDTPANLLRKKGIFYELVNKNKGDTAQKLMDAAFLAEDQRKKGLKVQVAVE</sequence>
<feature type="region of interest" description="Disordered" evidence="9">
    <location>
        <begin position="27"/>
        <end position="46"/>
    </location>
</feature>
<dbReference type="InterPro" id="IPR003439">
    <property type="entry name" value="ABC_transporter-like_ATP-bd"/>
</dbReference>
<organism evidence="13">
    <name type="scientific">Trepomonas sp. PC1</name>
    <dbReference type="NCBI Taxonomy" id="1076344"/>
    <lineage>
        <taxon>Eukaryota</taxon>
        <taxon>Metamonada</taxon>
        <taxon>Diplomonadida</taxon>
        <taxon>Hexamitidae</taxon>
        <taxon>Hexamitinae</taxon>
        <taxon>Trepomonas</taxon>
    </lineage>
</organism>
<reference evidence="13" key="1">
    <citation type="submission" date="2015-07" db="EMBL/GenBank/DDBJ databases">
        <title>Adaptation to a free-living lifestyle via gene acquisitions in the diplomonad Trepomonas sp. PC1.</title>
        <authorList>
            <person name="Xu F."/>
            <person name="Jerlstrom-Hultqvist J."/>
            <person name="Kolisko M."/>
            <person name="Simpson A.G.B."/>
            <person name="Roger A.J."/>
            <person name="Svard S.G."/>
            <person name="Andersson J.O."/>
        </authorList>
    </citation>
    <scope>NUCLEOTIDE SEQUENCE</scope>
    <source>
        <strain evidence="13">PC1</strain>
    </source>
</reference>
<comment type="similarity">
    <text evidence="2">Belongs to the ABC transporter superfamily. ABCC family. Conjugate transporter (TC 3.A.1.208) subfamily.</text>
</comment>
<feature type="transmembrane region" description="Helical" evidence="10">
    <location>
        <begin position="924"/>
        <end position="942"/>
    </location>
</feature>
<dbReference type="Pfam" id="PF00664">
    <property type="entry name" value="ABC_membrane"/>
    <property type="match status" value="2"/>
</dbReference>
<name>A0A146K656_9EUKA</name>
<dbReference type="InterPro" id="IPR044746">
    <property type="entry name" value="ABCC_6TM_D1"/>
</dbReference>
<accession>A0A146K656</accession>
<dbReference type="CDD" id="cd18580">
    <property type="entry name" value="ABC_6TM_ABCC_D2"/>
    <property type="match status" value="1"/>
</dbReference>
<feature type="non-terminal residue" evidence="13">
    <location>
        <position position="1"/>
    </location>
</feature>
<dbReference type="InterPro" id="IPR003593">
    <property type="entry name" value="AAA+_ATPase"/>
</dbReference>
<evidence type="ECO:0000313" key="13">
    <source>
        <dbReference type="EMBL" id="JAP91126.1"/>
    </source>
</evidence>
<dbReference type="CDD" id="cd03244">
    <property type="entry name" value="ABCC_MRP_domain2"/>
    <property type="match status" value="1"/>
</dbReference>
<feature type="transmembrane region" description="Helical" evidence="10">
    <location>
        <begin position="270"/>
        <end position="288"/>
    </location>
</feature>
<feature type="domain" description="ABC transmembrane type-1" evidence="12">
    <location>
        <begin position="187"/>
        <end position="435"/>
    </location>
</feature>
<dbReference type="GO" id="GO:0005524">
    <property type="term" value="F:ATP binding"/>
    <property type="evidence" value="ECO:0007669"/>
    <property type="project" value="UniProtKB-KW"/>
</dbReference>
<dbReference type="PROSITE" id="PS50929">
    <property type="entry name" value="ABC_TM1F"/>
    <property type="match status" value="2"/>
</dbReference>
<evidence type="ECO:0000259" key="12">
    <source>
        <dbReference type="PROSITE" id="PS50929"/>
    </source>
</evidence>
<evidence type="ECO:0000256" key="10">
    <source>
        <dbReference type="SAM" id="Phobius"/>
    </source>
</evidence>
<dbReference type="GO" id="GO:0016887">
    <property type="term" value="F:ATP hydrolysis activity"/>
    <property type="evidence" value="ECO:0007669"/>
    <property type="project" value="InterPro"/>
</dbReference>
<feature type="transmembrane region" description="Helical" evidence="10">
    <location>
        <begin position="130"/>
        <end position="152"/>
    </location>
</feature>
<dbReference type="SMART" id="SM00382">
    <property type="entry name" value="AAA"/>
    <property type="match status" value="2"/>
</dbReference>
<evidence type="ECO:0000256" key="2">
    <source>
        <dbReference type="ARBA" id="ARBA00009726"/>
    </source>
</evidence>
<keyword evidence="3" id="KW-0813">Transport</keyword>
<dbReference type="Gene3D" id="1.20.1560.10">
    <property type="entry name" value="ABC transporter type 1, transmembrane domain"/>
    <property type="match status" value="2"/>
</dbReference>
<feature type="domain" description="ABC transporter" evidence="11">
    <location>
        <begin position="1329"/>
        <end position="1577"/>
    </location>
</feature>
<keyword evidence="8 10" id="KW-0472">Membrane</keyword>
<dbReference type="PANTHER" id="PTHR24223">
    <property type="entry name" value="ATP-BINDING CASSETTE SUB-FAMILY C"/>
    <property type="match status" value="1"/>
</dbReference>
<evidence type="ECO:0000256" key="4">
    <source>
        <dbReference type="ARBA" id="ARBA00022692"/>
    </source>
</evidence>
<dbReference type="InterPro" id="IPR036640">
    <property type="entry name" value="ABC1_TM_sf"/>
</dbReference>
<dbReference type="PROSITE" id="PS50893">
    <property type="entry name" value="ABC_TRANSPORTER_2"/>
    <property type="match status" value="2"/>
</dbReference>
<dbReference type="GO" id="GO:0140359">
    <property type="term" value="F:ABC-type transporter activity"/>
    <property type="evidence" value="ECO:0007669"/>
    <property type="project" value="InterPro"/>
</dbReference>
<dbReference type="InterPro" id="IPR050173">
    <property type="entry name" value="ABC_transporter_C-like"/>
</dbReference>
<dbReference type="SUPFAM" id="SSF90123">
    <property type="entry name" value="ABC transporter transmembrane region"/>
    <property type="match status" value="2"/>
</dbReference>
<feature type="transmembrane region" description="Helical" evidence="10">
    <location>
        <begin position="1237"/>
        <end position="1256"/>
    </location>
</feature>
<evidence type="ECO:0000256" key="9">
    <source>
        <dbReference type="SAM" id="MobiDB-lite"/>
    </source>
</evidence>
<feature type="transmembrane region" description="Helical" evidence="10">
    <location>
        <begin position="193"/>
        <end position="210"/>
    </location>
</feature>
<feature type="transmembrane region" description="Helical" evidence="10">
    <location>
        <begin position="372"/>
        <end position="398"/>
    </location>
</feature>
<keyword evidence="7 10" id="KW-1133">Transmembrane helix</keyword>
<evidence type="ECO:0000256" key="8">
    <source>
        <dbReference type="ARBA" id="ARBA00023136"/>
    </source>
</evidence>
<dbReference type="InterPro" id="IPR017871">
    <property type="entry name" value="ABC_transporter-like_CS"/>
</dbReference>
<keyword evidence="5" id="KW-0547">Nucleotide-binding</keyword>
<feature type="transmembrane region" description="Helical" evidence="10">
    <location>
        <begin position="410"/>
        <end position="432"/>
    </location>
</feature>
<evidence type="ECO:0000256" key="3">
    <source>
        <dbReference type="ARBA" id="ARBA00022448"/>
    </source>
</evidence>
<evidence type="ECO:0000256" key="6">
    <source>
        <dbReference type="ARBA" id="ARBA00022840"/>
    </source>
</evidence>
<dbReference type="Pfam" id="PF00005">
    <property type="entry name" value="ABC_tran"/>
    <property type="match status" value="2"/>
</dbReference>
<feature type="domain" description="ABC transmembrane type-1" evidence="12">
    <location>
        <begin position="1004"/>
        <end position="1292"/>
    </location>
</feature>
<gene>
    <name evidence="13" type="ORF">TPC1_17348</name>
</gene>
<feature type="transmembrane region" description="Helical" evidence="10">
    <location>
        <begin position="1050"/>
        <end position="1071"/>
    </location>
</feature>
<feature type="domain" description="ABC transporter" evidence="11">
    <location>
        <begin position="611"/>
        <end position="871"/>
    </location>
</feature>
<dbReference type="Gene3D" id="3.40.50.300">
    <property type="entry name" value="P-loop containing nucleotide triphosphate hydrolases"/>
    <property type="match status" value="2"/>
</dbReference>
<dbReference type="EMBL" id="GDID01005480">
    <property type="protein sequence ID" value="JAP91126.1"/>
    <property type="molecule type" value="Transcribed_RNA"/>
</dbReference>
<evidence type="ECO:0000256" key="5">
    <source>
        <dbReference type="ARBA" id="ARBA00022741"/>
    </source>
</evidence>
<dbReference type="InterPro" id="IPR027417">
    <property type="entry name" value="P-loop_NTPase"/>
</dbReference>
<dbReference type="InterPro" id="IPR011527">
    <property type="entry name" value="ABC1_TM_dom"/>
</dbReference>
<dbReference type="SUPFAM" id="SSF52540">
    <property type="entry name" value="P-loop containing nucleoside triphosphate hydrolases"/>
    <property type="match status" value="2"/>
</dbReference>
<feature type="transmembrane region" description="Helical" evidence="10">
    <location>
        <begin position="1262"/>
        <end position="1280"/>
    </location>
</feature>
<evidence type="ECO:0000259" key="11">
    <source>
        <dbReference type="PROSITE" id="PS50893"/>
    </source>
</evidence>
<dbReference type="PROSITE" id="PS00211">
    <property type="entry name" value="ABC_TRANSPORTER_1"/>
    <property type="match status" value="2"/>
</dbReference>
<dbReference type="InterPro" id="IPR044726">
    <property type="entry name" value="ABCC_6TM_D2"/>
</dbReference>
<dbReference type="CDD" id="cd18579">
    <property type="entry name" value="ABC_6TM_ABCC_D1"/>
    <property type="match status" value="1"/>
</dbReference>
<dbReference type="GO" id="GO:0016020">
    <property type="term" value="C:membrane"/>
    <property type="evidence" value="ECO:0007669"/>
    <property type="project" value="UniProtKB-SubCell"/>
</dbReference>
<dbReference type="FunFam" id="3.40.50.300:FF:002452">
    <property type="entry name" value="ABC-type metal ion transporter"/>
    <property type="match status" value="1"/>
</dbReference>
<evidence type="ECO:0000256" key="7">
    <source>
        <dbReference type="ARBA" id="ARBA00022989"/>
    </source>
</evidence>
<dbReference type="PANTHER" id="PTHR24223:SF456">
    <property type="entry name" value="MULTIDRUG RESISTANCE-ASSOCIATED PROTEIN LETHAL(2)03659"/>
    <property type="match status" value="1"/>
</dbReference>
<proteinExistence type="inferred from homology"/>
<keyword evidence="4 10" id="KW-0812">Transmembrane</keyword>
<comment type="subcellular location">
    <subcellularLocation>
        <location evidence="1">Membrane</location>
        <topology evidence="1">Multi-pass membrane protein</topology>
    </subcellularLocation>
</comment>
<keyword evidence="6" id="KW-0067">ATP-binding</keyword>
<protein>
    <submittedName>
        <fullName evidence="13">Multidrug resistance-associated protein</fullName>
    </submittedName>
</protein>
<evidence type="ECO:0000256" key="1">
    <source>
        <dbReference type="ARBA" id="ARBA00004141"/>
    </source>
</evidence>
<feature type="transmembrane region" description="Helical" evidence="10">
    <location>
        <begin position="1132"/>
        <end position="1165"/>
    </location>
</feature>
<feature type="transmembrane region" description="Helical" evidence="10">
    <location>
        <begin position="294"/>
        <end position="318"/>
    </location>
</feature>